<evidence type="ECO:0000313" key="1">
    <source>
        <dbReference type="EMBL" id="KNC79219.1"/>
    </source>
</evidence>
<dbReference type="GeneID" id="25908892"/>
<dbReference type="Proteomes" id="UP000054560">
    <property type="component" value="Unassembled WGS sequence"/>
</dbReference>
<gene>
    <name evidence="1" type="ORF">SARC_08388</name>
</gene>
<accession>A0A0L0FRA5</accession>
<sequence length="166" mass="18615">MTDHVITASGLVWPPSGQSGVGALMRLLDVRPSAGSKFLLDYRVPTGQHGTESEGQAVRDSLRAHRHIYTYAGDALVNYLALLLAQVNDDNSQQIDRRVSISDEFGISTITLCFDFQYFVCTEPQTTVRNAEYSANRRRDTSRLTVAVTKYTELEMEMKIQPHFQA</sequence>
<reference evidence="1 2" key="1">
    <citation type="submission" date="2011-02" db="EMBL/GenBank/DDBJ databases">
        <title>The Genome Sequence of Sphaeroforma arctica JP610.</title>
        <authorList>
            <consortium name="The Broad Institute Genome Sequencing Platform"/>
            <person name="Russ C."/>
            <person name="Cuomo C."/>
            <person name="Young S.K."/>
            <person name="Zeng Q."/>
            <person name="Gargeya S."/>
            <person name="Alvarado L."/>
            <person name="Berlin A."/>
            <person name="Chapman S.B."/>
            <person name="Chen Z."/>
            <person name="Freedman E."/>
            <person name="Gellesch M."/>
            <person name="Goldberg J."/>
            <person name="Griggs A."/>
            <person name="Gujja S."/>
            <person name="Heilman E."/>
            <person name="Heiman D."/>
            <person name="Howarth C."/>
            <person name="Mehta T."/>
            <person name="Neiman D."/>
            <person name="Pearson M."/>
            <person name="Roberts A."/>
            <person name="Saif S."/>
            <person name="Shea T."/>
            <person name="Shenoy N."/>
            <person name="Sisk P."/>
            <person name="Stolte C."/>
            <person name="Sykes S."/>
            <person name="White J."/>
            <person name="Yandava C."/>
            <person name="Burger G."/>
            <person name="Gray M.W."/>
            <person name="Holland P.W.H."/>
            <person name="King N."/>
            <person name="Lang F.B.F."/>
            <person name="Roger A.J."/>
            <person name="Ruiz-Trillo I."/>
            <person name="Haas B."/>
            <person name="Nusbaum C."/>
            <person name="Birren B."/>
        </authorList>
    </citation>
    <scope>NUCLEOTIDE SEQUENCE [LARGE SCALE GENOMIC DNA]</scope>
    <source>
        <strain evidence="1 2">JP610</strain>
    </source>
</reference>
<dbReference type="RefSeq" id="XP_014153121.1">
    <property type="nucleotide sequence ID" value="XM_014297646.1"/>
</dbReference>
<organism evidence="1 2">
    <name type="scientific">Sphaeroforma arctica JP610</name>
    <dbReference type="NCBI Taxonomy" id="667725"/>
    <lineage>
        <taxon>Eukaryota</taxon>
        <taxon>Ichthyosporea</taxon>
        <taxon>Ichthyophonida</taxon>
        <taxon>Sphaeroforma</taxon>
    </lineage>
</organism>
<evidence type="ECO:0000313" key="2">
    <source>
        <dbReference type="Proteomes" id="UP000054560"/>
    </source>
</evidence>
<dbReference type="EMBL" id="KQ242345">
    <property type="protein sequence ID" value="KNC79219.1"/>
    <property type="molecule type" value="Genomic_DNA"/>
</dbReference>
<keyword evidence="2" id="KW-1185">Reference proteome</keyword>
<protein>
    <submittedName>
        <fullName evidence="1">Uncharacterized protein</fullName>
    </submittedName>
</protein>
<dbReference type="AlphaFoldDB" id="A0A0L0FRA5"/>
<proteinExistence type="predicted"/>
<name>A0A0L0FRA5_9EUKA</name>